<dbReference type="EMBL" id="JANJYJ010000008">
    <property type="protein sequence ID" value="KAK3193676.1"/>
    <property type="molecule type" value="Genomic_DNA"/>
</dbReference>
<comment type="caution">
    <text evidence="2">The sequence shown here is derived from an EMBL/GenBank/DDBJ whole genome shotgun (WGS) entry which is preliminary data.</text>
</comment>
<organism evidence="2 3">
    <name type="scientific">Dipteronia sinensis</name>
    <dbReference type="NCBI Taxonomy" id="43782"/>
    <lineage>
        <taxon>Eukaryota</taxon>
        <taxon>Viridiplantae</taxon>
        <taxon>Streptophyta</taxon>
        <taxon>Embryophyta</taxon>
        <taxon>Tracheophyta</taxon>
        <taxon>Spermatophyta</taxon>
        <taxon>Magnoliopsida</taxon>
        <taxon>eudicotyledons</taxon>
        <taxon>Gunneridae</taxon>
        <taxon>Pentapetalae</taxon>
        <taxon>rosids</taxon>
        <taxon>malvids</taxon>
        <taxon>Sapindales</taxon>
        <taxon>Sapindaceae</taxon>
        <taxon>Hippocastanoideae</taxon>
        <taxon>Acereae</taxon>
        <taxon>Dipteronia</taxon>
    </lineage>
</organism>
<dbReference type="Pfam" id="PF13456">
    <property type="entry name" value="RVT_3"/>
    <property type="match status" value="1"/>
</dbReference>
<evidence type="ECO:0000259" key="1">
    <source>
        <dbReference type="Pfam" id="PF13456"/>
    </source>
</evidence>
<dbReference type="CDD" id="cd06222">
    <property type="entry name" value="RNase_H_like"/>
    <property type="match status" value="1"/>
</dbReference>
<dbReference type="PANTHER" id="PTHR47723">
    <property type="entry name" value="OS05G0353850 PROTEIN"/>
    <property type="match status" value="1"/>
</dbReference>
<dbReference type="InterPro" id="IPR044730">
    <property type="entry name" value="RNase_H-like_dom_plant"/>
</dbReference>
<sequence length="124" mass="13893">MASSAQRIEANYSPQVAEAVTIYRGLRFAIDSGLGLIMVESDATSVVKWINEGSYLDFEVGLILSDSRSLIKVARCVEIGYVSRKFNQVAHVMARNALLCEEDRYWMGEYPPYTKIFAPADFPC</sequence>
<dbReference type="Gene3D" id="3.30.420.10">
    <property type="entry name" value="Ribonuclease H-like superfamily/Ribonuclease H"/>
    <property type="match status" value="1"/>
</dbReference>
<gene>
    <name evidence="2" type="ORF">Dsin_024986</name>
</gene>
<dbReference type="InterPro" id="IPR012337">
    <property type="entry name" value="RNaseH-like_sf"/>
</dbReference>
<dbReference type="PANTHER" id="PTHR47723:SF19">
    <property type="entry name" value="POLYNUCLEOTIDYL TRANSFERASE, RIBONUCLEASE H-LIKE SUPERFAMILY PROTEIN"/>
    <property type="match status" value="1"/>
</dbReference>
<dbReference type="InterPro" id="IPR036397">
    <property type="entry name" value="RNaseH_sf"/>
</dbReference>
<proteinExistence type="predicted"/>
<dbReference type="SUPFAM" id="SSF53098">
    <property type="entry name" value="Ribonuclease H-like"/>
    <property type="match status" value="1"/>
</dbReference>
<dbReference type="InterPro" id="IPR002156">
    <property type="entry name" value="RNaseH_domain"/>
</dbReference>
<dbReference type="Proteomes" id="UP001281410">
    <property type="component" value="Unassembled WGS sequence"/>
</dbReference>
<protein>
    <recommendedName>
        <fullName evidence="1">RNase H type-1 domain-containing protein</fullName>
    </recommendedName>
</protein>
<name>A0AAD9ZV62_9ROSI</name>
<accession>A0AAD9ZV62</accession>
<dbReference type="GO" id="GO:0004523">
    <property type="term" value="F:RNA-DNA hybrid ribonuclease activity"/>
    <property type="evidence" value="ECO:0007669"/>
    <property type="project" value="InterPro"/>
</dbReference>
<feature type="domain" description="RNase H type-1" evidence="1">
    <location>
        <begin position="4"/>
        <end position="97"/>
    </location>
</feature>
<dbReference type="AlphaFoldDB" id="A0AAD9ZV62"/>
<dbReference type="GO" id="GO:0003676">
    <property type="term" value="F:nucleic acid binding"/>
    <property type="evidence" value="ECO:0007669"/>
    <property type="project" value="InterPro"/>
</dbReference>
<reference evidence="2" key="1">
    <citation type="journal article" date="2023" name="Plant J.">
        <title>Genome sequences and population genomics provide insights into the demographic history, inbreeding, and mutation load of two 'living fossil' tree species of Dipteronia.</title>
        <authorList>
            <person name="Feng Y."/>
            <person name="Comes H.P."/>
            <person name="Chen J."/>
            <person name="Zhu S."/>
            <person name="Lu R."/>
            <person name="Zhang X."/>
            <person name="Li P."/>
            <person name="Qiu J."/>
            <person name="Olsen K.M."/>
            <person name="Qiu Y."/>
        </authorList>
    </citation>
    <scope>NUCLEOTIDE SEQUENCE</scope>
    <source>
        <strain evidence="2">NBL</strain>
    </source>
</reference>
<evidence type="ECO:0000313" key="3">
    <source>
        <dbReference type="Proteomes" id="UP001281410"/>
    </source>
</evidence>
<keyword evidence="3" id="KW-1185">Reference proteome</keyword>
<evidence type="ECO:0000313" key="2">
    <source>
        <dbReference type="EMBL" id="KAK3193676.1"/>
    </source>
</evidence>
<dbReference type="InterPro" id="IPR053151">
    <property type="entry name" value="RNase_H-like"/>
</dbReference>